<dbReference type="OrthoDB" id="200052at2759"/>
<keyword evidence="8" id="KW-1185">Reference proteome</keyword>
<evidence type="ECO:0000256" key="4">
    <source>
        <dbReference type="ARBA" id="ARBA00023136"/>
    </source>
</evidence>
<evidence type="ECO:0000256" key="3">
    <source>
        <dbReference type="ARBA" id="ARBA00022989"/>
    </source>
</evidence>
<gene>
    <name evidence="7" type="ORF">SEMRO_74_G040630.1</name>
</gene>
<evidence type="ECO:0000313" key="7">
    <source>
        <dbReference type="EMBL" id="CAB9500020.1"/>
    </source>
</evidence>
<dbReference type="Pfam" id="PF03798">
    <property type="entry name" value="TRAM_LAG1_CLN8"/>
    <property type="match status" value="1"/>
</dbReference>
<dbReference type="AlphaFoldDB" id="A0A9N8H5G6"/>
<organism evidence="7 8">
    <name type="scientific">Seminavis robusta</name>
    <dbReference type="NCBI Taxonomy" id="568900"/>
    <lineage>
        <taxon>Eukaryota</taxon>
        <taxon>Sar</taxon>
        <taxon>Stramenopiles</taxon>
        <taxon>Ochrophyta</taxon>
        <taxon>Bacillariophyta</taxon>
        <taxon>Bacillariophyceae</taxon>
        <taxon>Bacillariophycidae</taxon>
        <taxon>Naviculales</taxon>
        <taxon>Naviculaceae</taxon>
        <taxon>Seminavis</taxon>
    </lineage>
</organism>
<proteinExistence type="predicted"/>
<accession>A0A9N8H5G6</accession>
<keyword evidence="4 5" id="KW-0472">Membrane</keyword>
<feature type="transmembrane region" description="Helical" evidence="5">
    <location>
        <begin position="94"/>
        <end position="117"/>
    </location>
</feature>
<reference evidence="7" key="1">
    <citation type="submission" date="2020-06" db="EMBL/GenBank/DDBJ databases">
        <authorList>
            <consortium name="Plant Systems Biology data submission"/>
        </authorList>
    </citation>
    <scope>NUCLEOTIDE SEQUENCE</scope>
    <source>
        <strain evidence="7">D6</strain>
    </source>
</reference>
<dbReference type="Proteomes" id="UP001153069">
    <property type="component" value="Unassembled WGS sequence"/>
</dbReference>
<comment type="subcellular location">
    <subcellularLocation>
        <location evidence="1">Membrane</location>
        <topology evidence="1">Multi-pass membrane protein</topology>
    </subcellularLocation>
</comment>
<evidence type="ECO:0000313" key="8">
    <source>
        <dbReference type="Proteomes" id="UP001153069"/>
    </source>
</evidence>
<feature type="domain" description="TLC" evidence="6">
    <location>
        <begin position="94"/>
        <end position="306"/>
    </location>
</feature>
<evidence type="ECO:0000256" key="2">
    <source>
        <dbReference type="ARBA" id="ARBA00022692"/>
    </source>
</evidence>
<keyword evidence="3 5" id="KW-1133">Transmembrane helix</keyword>
<sequence>MLGSGIYTRQMYETKILSRPLDNNSSGSRLSSTSLRVSAAALPTTVSPLHGLKVAAAAGLLAATLQWLLSSALARRVIGRAGSPTASTKENAAYTAHSVVALILMLLLSGMGSLGWWFTHAPANKILDVSPTGGWMAAVVLGAFLLWDIPTSIRVKALRKPDVIIHHIVMMVLAGIATSILPMHYIFYYFGVVELSSVPLIIYDQVTFWIDTTNDDNGNTTGKVERLTRIQSILAPITALSFALVRVVSFTKVTVEGFLPDAKAALVAAANKSRIITPPQRIGIQFLMVACTLFTLLQWFWFSQIVQAFREQMASSQSSSPS</sequence>
<evidence type="ECO:0000256" key="5">
    <source>
        <dbReference type="SAM" id="Phobius"/>
    </source>
</evidence>
<dbReference type="EMBL" id="CAICTM010000073">
    <property type="protein sequence ID" value="CAB9500020.1"/>
    <property type="molecule type" value="Genomic_DNA"/>
</dbReference>
<feature type="transmembrane region" description="Helical" evidence="5">
    <location>
        <begin position="168"/>
        <end position="190"/>
    </location>
</feature>
<evidence type="ECO:0000256" key="1">
    <source>
        <dbReference type="ARBA" id="ARBA00004141"/>
    </source>
</evidence>
<feature type="transmembrane region" description="Helical" evidence="5">
    <location>
        <begin position="129"/>
        <end position="147"/>
    </location>
</feature>
<dbReference type="InterPro" id="IPR006634">
    <property type="entry name" value="TLC-dom"/>
</dbReference>
<evidence type="ECO:0000259" key="6">
    <source>
        <dbReference type="Pfam" id="PF03798"/>
    </source>
</evidence>
<name>A0A9N8H5G6_9STRA</name>
<dbReference type="GO" id="GO:0016020">
    <property type="term" value="C:membrane"/>
    <property type="evidence" value="ECO:0007669"/>
    <property type="project" value="UniProtKB-SubCell"/>
</dbReference>
<comment type="caution">
    <text evidence="7">The sequence shown here is derived from an EMBL/GenBank/DDBJ whole genome shotgun (WGS) entry which is preliminary data.</text>
</comment>
<protein>
    <recommendedName>
        <fullName evidence="6">TLC domain-containing protein</fullName>
    </recommendedName>
</protein>
<feature type="transmembrane region" description="Helical" evidence="5">
    <location>
        <begin position="282"/>
        <end position="302"/>
    </location>
</feature>
<keyword evidence="2 5" id="KW-0812">Transmembrane</keyword>